<dbReference type="EMBL" id="BMEO01000009">
    <property type="protein sequence ID" value="GGF98985.1"/>
    <property type="molecule type" value="Genomic_DNA"/>
</dbReference>
<dbReference type="Pfam" id="PF03203">
    <property type="entry name" value="MerC"/>
    <property type="match status" value="1"/>
</dbReference>
<evidence type="ECO:0008006" key="4">
    <source>
        <dbReference type="Google" id="ProtNLM"/>
    </source>
</evidence>
<keyword evidence="1" id="KW-1133">Transmembrane helix</keyword>
<sequence length="109" mass="12555">MWPFLLSVSVILPDWAHIGHGWFWFTVIAALAVWSIAHGWKQHRDRRVFFYASFGLGCLILAIVTEAWTGIWLESALYVIGGCLMVAAHWRNHRRCRCVEHVHTAGCEH</sequence>
<proteinExistence type="predicted"/>
<evidence type="ECO:0000256" key="1">
    <source>
        <dbReference type="SAM" id="Phobius"/>
    </source>
</evidence>
<dbReference type="InterPro" id="IPR004891">
    <property type="entry name" value="Mercury-R_MerC"/>
</dbReference>
<evidence type="ECO:0000313" key="3">
    <source>
        <dbReference type="Proteomes" id="UP000605253"/>
    </source>
</evidence>
<keyword evidence="1" id="KW-0812">Transmembrane</keyword>
<gene>
    <name evidence="2" type="ORF">GCM10011365_20360</name>
</gene>
<organism evidence="2 3">
    <name type="scientific">Marinicella pacifica</name>
    <dbReference type="NCBI Taxonomy" id="1171543"/>
    <lineage>
        <taxon>Bacteria</taxon>
        <taxon>Pseudomonadati</taxon>
        <taxon>Pseudomonadota</taxon>
        <taxon>Gammaproteobacteria</taxon>
        <taxon>Lysobacterales</taxon>
        <taxon>Marinicellaceae</taxon>
        <taxon>Marinicella</taxon>
    </lineage>
</organism>
<dbReference type="GO" id="GO:0016020">
    <property type="term" value="C:membrane"/>
    <property type="evidence" value="ECO:0007669"/>
    <property type="project" value="InterPro"/>
</dbReference>
<feature type="transmembrane region" description="Helical" evidence="1">
    <location>
        <begin position="71"/>
        <end position="90"/>
    </location>
</feature>
<protein>
    <recommendedName>
        <fullName evidence="4">MerC mercury resistance protein</fullName>
    </recommendedName>
</protein>
<reference evidence="2" key="1">
    <citation type="journal article" date="2014" name="Int. J. Syst. Evol. Microbiol.">
        <title>Complete genome sequence of Corynebacterium casei LMG S-19264T (=DSM 44701T), isolated from a smear-ripened cheese.</title>
        <authorList>
            <consortium name="US DOE Joint Genome Institute (JGI-PGF)"/>
            <person name="Walter F."/>
            <person name="Albersmeier A."/>
            <person name="Kalinowski J."/>
            <person name="Ruckert C."/>
        </authorList>
    </citation>
    <scope>NUCLEOTIDE SEQUENCE</scope>
    <source>
        <strain evidence="2">CGMCC 1.12181</strain>
    </source>
</reference>
<feature type="transmembrane region" description="Helical" evidence="1">
    <location>
        <begin position="15"/>
        <end position="36"/>
    </location>
</feature>
<feature type="transmembrane region" description="Helical" evidence="1">
    <location>
        <begin position="48"/>
        <end position="65"/>
    </location>
</feature>
<dbReference type="Proteomes" id="UP000605253">
    <property type="component" value="Unassembled WGS sequence"/>
</dbReference>
<keyword evidence="1" id="KW-0472">Membrane</keyword>
<keyword evidence="3" id="KW-1185">Reference proteome</keyword>
<comment type="caution">
    <text evidence="2">The sequence shown here is derived from an EMBL/GenBank/DDBJ whole genome shotgun (WGS) entry which is preliminary data.</text>
</comment>
<dbReference type="AlphaFoldDB" id="A0A917CUV7"/>
<reference evidence="2" key="2">
    <citation type="submission" date="2020-09" db="EMBL/GenBank/DDBJ databases">
        <authorList>
            <person name="Sun Q."/>
            <person name="Zhou Y."/>
        </authorList>
    </citation>
    <scope>NUCLEOTIDE SEQUENCE</scope>
    <source>
        <strain evidence="2">CGMCC 1.12181</strain>
    </source>
</reference>
<dbReference type="GO" id="GO:0015097">
    <property type="term" value="F:mercury ion transmembrane transporter activity"/>
    <property type="evidence" value="ECO:0007669"/>
    <property type="project" value="InterPro"/>
</dbReference>
<evidence type="ECO:0000313" key="2">
    <source>
        <dbReference type="EMBL" id="GGF98985.1"/>
    </source>
</evidence>
<accession>A0A917CUV7</accession>
<name>A0A917CUV7_9GAMM</name>